<evidence type="ECO:0000313" key="4">
    <source>
        <dbReference type="EMBL" id="CDP13639.1"/>
    </source>
</evidence>
<feature type="compositionally biased region" description="Polar residues" evidence="2">
    <location>
        <begin position="217"/>
        <end position="226"/>
    </location>
</feature>
<keyword evidence="3" id="KW-0472">Membrane</keyword>
<feature type="transmembrane region" description="Helical" evidence="3">
    <location>
        <begin position="563"/>
        <end position="585"/>
    </location>
</feature>
<dbReference type="InParanoid" id="A0A068UZG9"/>
<evidence type="ECO:0008006" key="6">
    <source>
        <dbReference type="Google" id="ProtNLM"/>
    </source>
</evidence>
<proteinExistence type="predicted"/>
<dbReference type="Gramene" id="CDP13639">
    <property type="protein sequence ID" value="CDP13639"/>
    <property type="gene ID" value="GSCOC_T00038654001"/>
</dbReference>
<organism evidence="4 5">
    <name type="scientific">Coffea canephora</name>
    <name type="common">Robusta coffee</name>
    <dbReference type="NCBI Taxonomy" id="49390"/>
    <lineage>
        <taxon>Eukaryota</taxon>
        <taxon>Viridiplantae</taxon>
        <taxon>Streptophyta</taxon>
        <taxon>Embryophyta</taxon>
        <taxon>Tracheophyta</taxon>
        <taxon>Spermatophyta</taxon>
        <taxon>Magnoliopsida</taxon>
        <taxon>eudicotyledons</taxon>
        <taxon>Gunneridae</taxon>
        <taxon>Pentapetalae</taxon>
        <taxon>asterids</taxon>
        <taxon>lamiids</taxon>
        <taxon>Gentianales</taxon>
        <taxon>Rubiaceae</taxon>
        <taxon>Ixoroideae</taxon>
        <taxon>Gardenieae complex</taxon>
        <taxon>Bertiereae - Coffeeae clade</taxon>
        <taxon>Coffeeae</taxon>
        <taxon>Coffea</taxon>
    </lineage>
</organism>
<feature type="compositionally biased region" description="Polar residues" evidence="2">
    <location>
        <begin position="134"/>
        <end position="146"/>
    </location>
</feature>
<dbReference type="PANTHER" id="PTHR34562:SF8">
    <property type="entry name" value="WPP DOMAIN-INTERACTING PROTEIN 1"/>
    <property type="match status" value="1"/>
</dbReference>
<feature type="compositionally biased region" description="Polar residues" evidence="2">
    <location>
        <begin position="272"/>
        <end position="284"/>
    </location>
</feature>
<evidence type="ECO:0000256" key="3">
    <source>
        <dbReference type="SAM" id="Phobius"/>
    </source>
</evidence>
<accession>A0A068UZG9</accession>
<protein>
    <recommendedName>
        <fullName evidence="6">WPP domain-containing protein</fullName>
    </recommendedName>
</protein>
<feature type="compositionally biased region" description="Basic and acidic residues" evidence="2">
    <location>
        <begin position="310"/>
        <end position="320"/>
    </location>
</feature>
<evidence type="ECO:0000256" key="1">
    <source>
        <dbReference type="SAM" id="Coils"/>
    </source>
</evidence>
<dbReference type="OrthoDB" id="680851at2759"/>
<evidence type="ECO:0000256" key="2">
    <source>
        <dbReference type="SAM" id="MobiDB-lite"/>
    </source>
</evidence>
<sequence>MDLESENSALESVEDNEKLVNSDALKLRSNGNGVFDDNDNGNEVAEVSVKSPPGVIAKSSASLPSPSLSPSPSPSPGGTKGYGLKKWRRIKRDVIKDGLSNLDGSKLLKRGLPNSAANPNRATQSSGGGLKQYSEGSVSSTNATARSPGNVVDLFAAIGDSGIGNVLGAGTAESENSEDRSSKSSTAASAPIPKMMYEMPAGKGFASHINRMRNLSGKNLGNSGQRVQAGKVRTETSKKLRGDVVKIEKTNSHSSMESDSRSSNFVFMQGINFATSNGRQSGRSRNNDGENSDEAQGCEWQPSEELPGDSSRKNGGEFHDNFQEDFAADSSWGIKEERSDNNGPLSDQDSLFESILTLQSAEEALEKEIQKLREIGKEESTLDDLVKDASTEQLQFGDFGENFLDSSESEVLSLKQRLDLMETKLDGATALLKVKEAKIVELQESILGGRSPKVGTGCALELHQESYRDINIELEGLFKQKIEAEVEYLVISRTVQNLRVAVVDQITTLQEQRKDQARVLNRLGDAEVKAAMLKGEAVKLENYCEDIMAADETIKLKMSICKYASCFFIQLMLLLIILMFLILQFSPSHSEVVPT</sequence>
<keyword evidence="3" id="KW-1133">Transmembrane helix</keyword>
<dbReference type="PhylomeDB" id="A0A068UZG9"/>
<feature type="coiled-coil region" evidence="1">
    <location>
        <begin position="404"/>
        <end position="445"/>
    </location>
</feature>
<feature type="region of interest" description="Disordered" evidence="2">
    <location>
        <begin position="101"/>
        <end position="146"/>
    </location>
</feature>
<name>A0A068UZG9_COFCA</name>
<feature type="region of interest" description="Disordered" evidence="2">
    <location>
        <begin position="217"/>
        <end position="320"/>
    </location>
</feature>
<feature type="region of interest" description="Disordered" evidence="2">
    <location>
        <begin position="329"/>
        <end position="348"/>
    </location>
</feature>
<dbReference type="OMA" id="DKHWLRS"/>
<dbReference type="Proteomes" id="UP000295252">
    <property type="component" value="Chromosome VII"/>
</dbReference>
<evidence type="ECO:0000313" key="5">
    <source>
        <dbReference type="Proteomes" id="UP000295252"/>
    </source>
</evidence>
<reference evidence="5" key="1">
    <citation type="journal article" date="2014" name="Science">
        <title>The coffee genome provides insight into the convergent evolution of caffeine biosynthesis.</title>
        <authorList>
            <person name="Denoeud F."/>
            <person name="Carretero-Paulet L."/>
            <person name="Dereeper A."/>
            <person name="Droc G."/>
            <person name="Guyot R."/>
            <person name="Pietrella M."/>
            <person name="Zheng C."/>
            <person name="Alberti A."/>
            <person name="Anthony F."/>
            <person name="Aprea G."/>
            <person name="Aury J.M."/>
            <person name="Bento P."/>
            <person name="Bernard M."/>
            <person name="Bocs S."/>
            <person name="Campa C."/>
            <person name="Cenci A."/>
            <person name="Combes M.C."/>
            <person name="Crouzillat D."/>
            <person name="Da Silva C."/>
            <person name="Daddiego L."/>
            <person name="De Bellis F."/>
            <person name="Dussert S."/>
            <person name="Garsmeur O."/>
            <person name="Gayraud T."/>
            <person name="Guignon V."/>
            <person name="Jahn K."/>
            <person name="Jamilloux V."/>
            <person name="Joet T."/>
            <person name="Labadie K."/>
            <person name="Lan T."/>
            <person name="Leclercq J."/>
            <person name="Lepelley M."/>
            <person name="Leroy T."/>
            <person name="Li L.T."/>
            <person name="Librado P."/>
            <person name="Lopez L."/>
            <person name="Munoz A."/>
            <person name="Noel B."/>
            <person name="Pallavicini A."/>
            <person name="Perrotta G."/>
            <person name="Poncet V."/>
            <person name="Pot D."/>
            <person name="Priyono X."/>
            <person name="Rigoreau M."/>
            <person name="Rouard M."/>
            <person name="Rozas J."/>
            <person name="Tranchant-Dubreuil C."/>
            <person name="VanBuren R."/>
            <person name="Zhang Q."/>
            <person name="Andrade A.C."/>
            <person name="Argout X."/>
            <person name="Bertrand B."/>
            <person name="de Kochko A."/>
            <person name="Graziosi G."/>
            <person name="Henry R.J."/>
            <person name="Jayarama X."/>
            <person name="Ming R."/>
            <person name="Nagai C."/>
            <person name="Rounsley S."/>
            <person name="Sankoff D."/>
            <person name="Giuliano G."/>
            <person name="Albert V.A."/>
            <person name="Wincker P."/>
            <person name="Lashermes P."/>
        </authorList>
    </citation>
    <scope>NUCLEOTIDE SEQUENCE [LARGE SCALE GENOMIC DNA]</scope>
    <source>
        <strain evidence="5">cv. DH200-94</strain>
    </source>
</reference>
<dbReference type="AlphaFoldDB" id="A0A068UZG9"/>
<gene>
    <name evidence="4" type="ORF">GSCOC_T00038654001</name>
</gene>
<dbReference type="STRING" id="49390.A0A068UZG9"/>
<feature type="compositionally biased region" description="Polar residues" evidence="2">
    <location>
        <begin position="1"/>
        <end position="10"/>
    </location>
</feature>
<dbReference type="EMBL" id="HG739160">
    <property type="protein sequence ID" value="CDP13639.1"/>
    <property type="molecule type" value="Genomic_DNA"/>
</dbReference>
<dbReference type="InterPro" id="IPR044696">
    <property type="entry name" value="WIP1/2/3"/>
</dbReference>
<feature type="region of interest" description="Disordered" evidence="2">
    <location>
        <begin position="169"/>
        <end position="193"/>
    </location>
</feature>
<feature type="compositionally biased region" description="Basic and acidic residues" evidence="2">
    <location>
        <begin position="232"/>
        <end position="260"/>
    </location>
</feature>
<dbReference type="FunCoup" id="A0A068UZG9">
    <property type="interactions" value="836"/>
</dbReference>
<keyword evidence="5" id="KW-1185">Reference proteome</keyword>
<keyword evidence="1" id="KW-0175">Coiled coil</keyword>
<feature type="compositionally biased region" description="Polar residues" evidence="2">
    <location>
        <begin position="115"/>
        <end position="125"/>
    </location>
</feature>
<feature type="region of interest" description="Disordered" evidence="2">
    <location>
        <begin position="1"/>
        <end position="86"/>
    </location>
</feature>
<keyword evidence="3" id="KW-0812">Transmembrane</keyword>
<dbReference type="PANTHER" id="PTHR34562">
    <property type="entry name" value="WPP DOMAIN-INTERACTING PROTEIN 2"/>
    <property type="match status" value="1"/>
</dbReference>